<protein>
    <recommendedName>
        <fullName evidence="2">YbbD head domain-containing protein</fullName>
    </recommendedName>
</protein>
<keyword evidence="1" id="KW-0732">Signal</keyword>
<sequence>MKTKLLLAIPMVLLFSAHTLAATSDDTVATVFKNYMDIEKAEFFKQGWLPNYLPKSAVNIEVLHNTESKVITATFEFDADDINSIKDNCSLVAETENSALYSCADLNNDISFDLSKDGHGVYASKPLNNG</sequence>
<dbReference type="RefSeq" id="WP_272133970.1">
    <property type="nucleotide sequence ID" value="NZ_JAQLOI010000001.1"/>
</dbReference>
<dbReference type="Proteomes" id="UP001210678">
    <property type="component" value="Unassembled WGS sequence"/>
</dbReference>
<evidence type="ECO:0000259" key="2">
    <source>
        <dbReference type="Pfam" id="PF26610"/>
    </source>
</evidence>
<feature type="chain" id="PRO_5047057749" description="YbbD head domain-containing protein" evidence="1">
    <location>
        <begin position="22"/>
        <end position="130"/>
    </location>
</feature>
<dbReference type="Pfam" id="PF26610">
    <property type="entry name" value="YbbD_head"/>
    <property type="match status" value="1"/>
</dbReference>
<reference evidence="3 4" key="1">
    <citation type="submission" date="2023-01" db="EMBL/GenBank/DDBJ databases">
        <title>Vibrio sp. KJ40-1 sp.nov, isolated from marine algae.</title>
        <authorList>
            <person name="Butt M."/>
            <person name="Kim J.M.J."/>
            <person name="Jeon C.O.C."/>
        </authorList>
    </citation>
    <scope>NUCLEOTIDE SEQUENCE [LARGE SCALE GENOMIC DNA]</scope>
    <source>
        <strain evidence="3 4">KJ40-1</strain>
    </source>
</reference>
<name>A0ABT4YQQ4_9VIBR</name>
<keyword evidence="4" id="KW-1185">Reference proteome</keyword>
<evidence type="ECO:0000256" key="1">
    <source>
        <dbReference type="SAM" id="SignalP"/>
    </source>
</evidence>
<accession>A0ABT4YQQ4</accession>
<evidence type="ECO:0000313" key="4">
    <source>
        <dbReference type="Proteomes" id="UP001210678"/>
    </source>
</evidence>
<evidence type="ECO:0000313" key="3">
    <source>
        <dbReference type="EMBL" id="MDB1123418.1"/>
    </source>
</evidence>
<proteinExistence type="predicted"/>
<feature type="domain" description="YbbD head" evidence="2">
    <location>
        <begin position="26"/>
        <end position="75"/>
    </location>
</feature>
<dbReference type="InterPro" id="IPR058827">
    <property type="entry name" value="YbbD_head"/>
</dbReference>
<dbReference type="EMBL" id="JAQLOI010000001">
    <property type="protein sequence ID" value="MDB1123418.1"/>
    <property type="molecule type" value="Genomic_DNA"/>
</dbReference>
<comment type="caution">
    <text evidence="3">The sequence shown here is derived from an EMBL/GenBank/DDBJ whole genome shotgun (WGS) entry which is preliminary data.</text>
</comment>
<organism evidence="3 4">
    <name type="scientific">Vibrio algarum</name>
    <dbReference type="NCBI Taxonomy" id="3020714"/>
    <lineage>
        <taxon>Bacteria</taxon>
        <taxon>Pseudomonadati</taxon>
        <taxon>Pseudomonadota</taxon>
        <taxon>Gammaproteobacteria</taxon>
        <taxon>Vibrionales</taxon>
        <taxon>Vibrionaceae</taxon>
        <taxon>Vibrio</taxon>
    </lineage>
</organism>
<gene>
    <name evidence="3" type="ORF">PGX00_06985</name>
</gene>
<feature type="signal peptide" evidence="1">
    <location>
        <begin position="1"/>
        <end position="21"/>
    </location>
</feature>